<proteinExistence type="predicted"/>
<dbReference type="Pfam" id="PF02145">
    <property type="entry name" value="Rap_GAP"/>
    <property type="match status" value="1"/>
</dbReference>
<sequence length="821" mass="95941">MTWCAKIYDIFNGWNEEENGLPTITNNNVGESLKIKRINSDLYRYQPNDNNTPVIQHDSPLLERSESLTTTQLYNNDYLNRHDYSEEHIYADTISTCQQHDGQYYFNPEQRHYSIATISHMSLDLSKSLSKKEENCQQQQQQHQLSRSYSFDFPMELKRNQCSLPSLDYVQPRVRYSMNPQLIRQSMNLERPSRSSLKHVALHNSQASLPTREDSFTGRISTRSAYSTLDYESSELQPRSNDEVQQAIEYHIKQMLNESPNGVFPMIYRLPSNDMLYSKDRYRVEGGYDEPSQWIFKTKILRTDCRIVSDNIASIYTNNFYDQYHYDIYAVDDQFNPVVMSIRPQNDELTVIVRTQEGSKCMKFIENGNNITNYITLCQQLYPNLQIDHFENCTNFKAQQFIKAYDEKLETQKFKFGIIYQRRGQTTEEEFFNNEKHSRTFDEFLDIIATRVSLKNFQGYRGGLDTSEQTDSPISYYECYDEKEIMFHVSTLLPYTPNDSTQIQRKRHIGNDIVTIVFQEENTPFHPRLINPNTLTLYRKVAKRVIKIMLIAREDIEEFPPNLYRNVVYVRTAEQLKPFILSKLINAEYAAYRCRTFSLLQQRTRCSYLKTLCENLSEKSYETLCDEQKRVGHRRLSLLSNSARKRYLSSMKKIFTRSNSAADSPRQSIKSNEPKKTKTSKKLMRLGKSMDSVEDNHRLSATKSLPTQEFRRENDLSNRNVNGRSDDSLNTSADISNSTIQPYTSLPNQGYYGDESDEGLDSMSSVDAARLPYDSDDQDAYRQQIREKSYPNPIWYPASSTQRHIYTPQTAGIHISEEATV</sequence>
<feature type="domain" description="Rap-GAP" evidence="3">
    <location>
        <begin position="402"/>
        <end position="612"/>
    </location>
</feature>
<dbReference type="EMBL" id="CAJNOI010000030">
    <property type="protein sequence ID" value="CAF0879260.1"/>
    <property type="molecule type" value="Genomic_DNA"/>
</dbReference>
<evidence type="ECO:0000313" key="4">
    <source>
        <dbReference type="EMBL" id="CAF0879260.1"/>
    </source>
</evidence>
<evidence type="ECO:0000256" key="1">
    <source>
        <dbReference type="ARBA" id="ARBA00022468"/>
    </source>
</evidence>
<keyword evidence="1" id="KW-0343">GTPase activation</keyword>
<dbReference type="PROSITE" id="PS50085">
    <property type="entry name" value="RAPGAP"/>
    <property type="match status" value="1"/>
</dbReference>
<evidence type="ECO:0000313" key="7">
    <source>
        <dbReference type="Proteomes" id="UP000663877"/>
    </source>
</evidence>
<dbReference type="PANTHER" id="PTHR15711:SF32">
    <property type="entry name" value="RAP GTPASE ACTIVATING PROTEIN 1, ISOFORM H"/>
    <property type="match status" value="1"/>
</dbReference>
<dbReference type="EMBL" id="CAJNOM010000047">
    <property type="protein sequence ID" value="CAF0914827.1"/>
    <property type="molecule type" value="Genomic_DNA"/>
</dbReference>
<feature type="compositionally biased region" description="Polar residues" evidence="2">
    <location>
        <begin position="717"/>
        <end position="748"/>
    </location>
</feature>
<dbReference type="InterPro" id="IPR050989">
    <property type="entry name" value="Rap1_Ran_GAP"/>
</dbReference>
<protein>
    <recommendedName>
        <fullName evidence="3">Rap-GAP domain-containing protein</fullName>
    </recommendedName>
</protein>
<dbReference type="PANTHER" id="PTHR15711">
    <property type="entry name" value="RAP GTPASE-ACTIVATING PROTEIN"/>
    <property type="match status" value="1"/>
</dbReference>
<dbReference type="GO" id="GO:0051056">
    <property type="term" value="P:regulation of small GTPase mediated signal transduction"/>
    <property type="evidence" value="ECO:0007669"/>
    <property type="project" value="InterPro"/>
</dbReference>
<keyword evidence="6" id="KW-1185">Reference proteome</keyword>
<accession>A0A813XPI5</accession>
<evidence type="ECO:0000259" key="3">
    <source>
        <dbReference type="PROSITE" id="PS50085"/>
    </source>
</evidence>
<dbReference type="GO" id="GO:0005737">
    <property type="term" value="C:cytoplasm"/>
    <property type="evidence" value="ECO:0007669"/>
    <property type="project" value="TreeGrafter"/>
</dbReference>
<evidence type="ECO:0000313" key="6">
    <source>
        <dbReference type="Proteomes" id="UP000663832"/>
    </source>
</evidence>
<dbReference type="InterPro" id="IPR000331">
    <property type="entry name" value="Rap/Ran_GAP_dom"/>
</dbReference>
<dbReference type="OrthoDB" id="2499658at2759"/>
<dbReference type="SUPFAM" id="SSF111347">
    <property type="entry name" value="Rap/Ran-GAP"/>
    <property type="match status" value="1"/>
</dbReference>
<dbReference type="Gene3D" id="6.10.140.210">
    <property type="match status" value="1"/>
</dbReference>
<feature type="compositionally biased region" description="Polar residues" evidence="2">
    <location>
        <begin position="658"/>
        <end position="671"/>
    </location>
</feature>
<dbReference type="Proteomes" id="UP000663877">
    <property type="component" value="Unassembled WGS sequence"/>
</dbReference>
<evidence type="ECO:0000313" key="5">
    <source>
        <dbReference type="EMBL" id="CAF0914827.1"/>
    </source>
</evidence>
<dbReference type="InterPro" id="IPR035974">
    <property type="entry name" value="Rap/Ran-GAP_sf"/>
</dbReference>
<organism evidence="4 7">
    <name type="scientific">Adineta steineri</name>
    <dbReference type="NCBI Taxonomy" id="433720"/>
    <lineage>
        <taxon>Eukaryota</taxon>
        <taxon>Metazoa</taxon>
        <taxon>Spiralia</taxon>
        <taxon>Gnathifera</taxon>
        <taxon>Rotifera</taxon>
        <taxon>Eurotatoria</taxon>
        <taxon>Bdelloidea</taxon>
        <taxon>Adinetida</taxon>
        <taxon>Adinetidae</taxon>
        <taxon>Adineta</taxon>
    </lineage>
</organism>
<dbReference type="Gene3D" id="3.40.50.11210">
    <property type="entry name" value="Rap/Ran-GAP"/>
    <property type="match status" value="1"/>
</dbReference>
<feature type="region of interest" description="Disordered" evidence="2">
    <location>
        <begin position="658"/>
        <end position="762"/>
    </location>
</feature>
<reference evidence="4" key="1">
    <citation type="submission" date="2021-02" db="EMBL/GenBank/DDBJ databases">
        <authorList>
            <person name="Nowell W R."/>
        </authorList>
    </citation>
    <scope>NUCLEOTIDE SEQUENCE</scope>
</reference>
<dbReference type="AlphaFoldDB" id="A0A813XPI5"/>
<name>A0A813XPI5_9BILA</name>
<dbReference type="GO" id="GO:0005096">
    <property type="term" value="F:GTPase activator activity"/>
    <property type="evidence" value="ECO:0007669"/>
    <property type="project" value="UniProtKB-KW"/>
</dbReference>
<gene>
    <name evidence="4" type="ORF">BJG266_LOCUS9334</name>
    <name evidence="5" type="ORF">QVE165_LOCUS10210</name>
</gene>
<dbReference type="Proteomes" id="UP000663832">
    <property type="component" value="Unassembled WGS sequence"/>
</dbReference>
<comment type="caution">
    <text evidence="4">The sequence shown here is derived from an EMBL/GenBank/DDBJ whole genome shotgun (WGS) entry which is preliminary data.</text>
</comment>
<evidence type="ECO:0000256" key="2">
    <source>
        <dbReference type="SAM" id="MobiDB-lite"/>
    </source>
</evidence>
<dbReference type="Pfam" id="PF21022">
    <property type="entry name" value="Rap-GAP_dimer"/>
    <property type="match status" value="1"/>
</dbReference>